<keyword evidence="6" id="KW-0482">Metalloprotease</keyword>
<evidence type="ECO:0000259" key="8">
    <source>
        <dbReference type="PROSITE" id="PS50249"/>
    </source>
</evidence>
<dbReference type="Pfam" id="PF20582">
    <property type="entry name" value="UPF0758_N"/>
    <property type="match status" value="1"/>
</dbReference>
<dbReference type="GeneID" id="93723344"/>
<comment type="similarity">
    <text evidence="1 7">Belongs to the UPF0758 family.</text>
</comment>
<name>A0A173XGH0_9FIRM</name>
<dbReference type="PROSITE" id="PS01302">
    <property type="entry name" value="UPF0758"/>
    <property type="match status" value="1"/>
</dbReference>
<proteinExistence type="inferred from homology"/>
<dbReference type="NCBIfam" id="NF000642">
    <property type="entry name" value="PRK00024.1"/>
    <property type="match status" value="1"/>
</dbReference>
<gene>
    <name evidence="9" type="ORF">DWX93_01925</name>
</gene>
<keyword evidence="5" id="KW-0862">Zinc</keyword>
<keyword evidence="3" id="KW-0479">Metal-binding</keyword>
<feature type="domain" description="MPN" evidence="8">
    <location>
        <begin position="108"/>
        <end position="230"/>
    </location>
</feature>
<dbReference type="Proteomes" id="UP000266172">
    <property type="component" value="Unassembled WGS sequence"/>
</dbReference>
<keyword evidence="4" id="KW-0378">Hydrolase</keyword>
<evidence type="ECO:0000256" key="6">
    <source>
        <dbReference type="ARBA" id="ARBA00023049"/>
    </source>
</evidence>
<dbReference type="InterPro" id="IPR025657">
    <property type="entry name" value="RadC_JAB"/>
</dbReference>
<comment type="caution">
    <text evidence="9">The sequence shown here is derived from an EMBL/GenBank/DDBJ whole genome shotgun (WGS) entry which is preliminary data.</text>
</comment>
<dbReference type="PANTHER" id="PTHR30471:SF3">
    <property type="entry name" value="UPF0758 PROTEIN YEES-RELATED"/>
    <property type="match status" value="1"/>
</dbReference>
<protein>
    <submittedName>
        <fullName evidence="9">JAB domain-containing protein</fullName>
    </submittedName>
</protein>
<dbReference type="NCBIfam" id="TIGR00608">
    <property type="entry name" value="radc"/>
    <property type="match status" value="1"/>
</dbReference>
<evidence type="ECO:0000256" key="2">
    <source>
        <dbReference type="ARBA" id="ARBA00022670"/>
    </source>
</evidence>
<dbReference type="CDD" id="cd08071">
    <property type="entry name" value="MPN_DUF2466"/>
    <property type="match status" value="1"/>
</dbReference>
<dbReference type="InterPro" id="IPR001405">
    <property type="entry name" value="UPF0758"/>
</dbReference>
<evidence type="ECO:0000256" key="7">
    <source>
        <dbReference type="RuleBase" id="RU003797"/>
    </source>
</evidence>
<dbReference type="AlphaFoldDB" id="A0A173XGH0"/>
<dbReference type="PROSITE" id="PS50249">
    <property type="entry name" value="MPN"/>
    <property type="match status" value="1"/>
</dbReference>
<dbReference type="GO" id="GO:0006508">
    <property type="term" value="P:proteolysis"/>
    <property type="evidence" value="ECO:0007669"/>
    <property type="project" value="UniProtKB-KW"/>
</dbReference>
<dbReference type="Gene3D" id="3.40.140.10">
    <property type="entry name" value="Cytidine Deaminase, domain 2"/>
    <property type="match status" value="1"/>
</dbReference>
<accession>A0A173XGH0</accession>
<dbReference type="GO" id="GO:0046872">
    <property type="term" value="F:metal ion binding"/>
    <property type="evidence" value="ECO:0007669"/>
    <property type="project" value="UniProtKB-KW"/>
</dbReference>
<evidence type="ECO:0000256" key="4">
    <source>
        <dbReference type="ARBA" id="ARBA00022801"/>
    </source>
</evidence>
<dbReference type="InterPro" id="IPR020891">
    <property type="entry name" value="UPF0758_CS"/>
</dbReference>
<organism evidence="9 10">
    <name type="scientific">Roseburia hominis</name>
    <dbReference type="NCBI Taxonomy" id="301301"/>
    <lineage>
        <taxon>Bacteria</taxon>
        <taxon>Bacillati</taxon>
        <taxon>Bacillota</taxon>
        <taxon>Clostridia</taxon>
        <taxon>Lachnospirales</taxon>
        <taxon>Lachnospiraceae</taxon>
        <taxon>Roseburia</taxon>
    </lineage>
</organism>
<dbReference type="PANTHER" id="PTHR30471">
    <property type="entry name" value="DNA REPAIR PROTEIN RADC"/>
    <property type="match status" value="1"/>
</dbReference>
<dbReference type="OMA" id="ELMPREK"/>
<evidence type="ECO:0000313" key="10">
    <source>
        <dbReference type="Proteomes" id="UP000266172"/>
    </source>
</evidence>
<dbReference type="Pfam" id="PF04002">
    <property type="entry name" value="RadC"/>
    <property type="match status" value="1"/>
</dbReference>
<evidence type="ECO:0000256" key="3">
    <source>
        <dbReference type="ARBA" id="ARBA00022723"/>
    </source>
</evidence>
<sequence>MNHHFTTVKELPDSEKPYEKFLISGVESLSDAELIAVIIRSGTRGTRSVEVAQELLRQDGHDLLNLYTLSVQDMQKIPGIGQVKAIQLKCIAELSKRMAKTRYKERICLGDPGSIASYYMEDMRHESRERTMVLLFDAKCRLLEKVMMSVGSATAALVSPREIFLAALDKSAIQIVLMHNHPSGDPSPSAEDDAVTKRVAECGALLGIPLVDHIIIGDRTYYSYRECKRIQ</sequence>
<dbReference type="InterPro" id="IPR037518">
    <property type="entry name" value="MPN"/>
</dbReference>
<dbReference type="GO" id="GO:0008237">
    <property type="term" value="F:metallopeptidase activity"/>
    <property type="evidence" value="ECO:0007669"/>
    <property type="project" value="UniProtKB-KW"/>
</dbReference>
<keyword evidence="2" id="KW-0645">Protease</keyword>
<dbReference type="InterPro" id="IPR046778">
    <property type="entry name" value="UPF0758_N"/>
</dbReference>
<evidence type="ECO:0000313" key="9">
    <source>
        <dbReference type="EMBL" id="RGS42115.1"/>
    </source>
</evidence>
<dbReference type="EMBL" id="QRVL01000001">
    <property type="protein sequence ID" value="RGS42115.1"/>
    <property type="molecule type" value="Genomic_DNA"/>
</dbReference>
<reference evidence="9 10" key="1">
    <citation type="submission" date="2018-08" db="EMBL/GenBank/DDBJ databases">
        <title>A genome reference for cultivated species of the human gut microbiota.</title>
        <authorList>
            <person name="Zou Y."/>
            <person name="Xue W."/>
            <person name="Luo G."/>
        </authorList>
    </citation>
    <scope>NUCLEOTIDE SEQUENCE [LARGE SCALE GENOMIC DNA]</scope>
    <source>
        <strain evidence="9 10">AF22-12AC</strain>
    </source>
</reference>
<evidence type="ECO:0000256" key="1">
    <source>
        <dbReference type="ARBA" id="ARBA00010243"/>
    </source>
</evidence>
<evidence type="ECO:0000256" key="5">
    <source>
        <dbReference type="ARBA" id="ARBA00022833"/>
    </source>
</evidence>
<dbReference type="RefSeq" id="WP_014079693.1">
    <property type="nucleotide sequence ID" value="NZ_CAKMUY010000017.1"/>
</dbReference>